<dbReference type="PANTHER" id="PTHR10366:SF564">
    <property type="entry name" value="STEROL-4-ALPHA-CARBOXYLATE 3-DEHYDROGENASE, DECARBOXYLATING"/>
    <property type="match status" value="1"/>
</dbReference>
<evidence type="ECO:0000256" key="2">
    <source>
        <dbReference type="ARBA" id="ARBA00023445"/>
    </source>
</evidence>
<dbReference type="Gene3D" id="3.40.50.720">
    <property type="entry name" value="NAD(P)-binding Rossmann-like Domain"/>
    <property type="match status" value="1"/>
</dbReference>
<evidence type="ECO:0000256" key="1">
    <source>
        <dbReference type="ARBA" id="ARBA00023002"/>
    </source>
</evidence>
<sequence>MSRVLLTGGSGFIAAHILECLLQRGHRVVTTVRTQQKAQKIAERYSNYGKDKLDFAFVEDIAAPNAFDKAVVSDPPFDTVIHTASPFHYNVTDIKKDLLDPAINGTKGMLQAIYSHAPTVRRVVILSSFAAVINPTKGNWPEHTYTEADWNPVTLEEAMQRDASTGYRASKTFAEKAAWDFVHEMSPRFSVTTICPPMVFGPPIHYMASPLKDLNTSNCLIRDMMQGKHKTEIPQNGTFIYVDVRYLALCIVIAMERPDLVGNKRLLVIQGYFSNKEIADILRSSFPQHKDVLPAADAKGGNYPPEGPYKYDSSRMKQLMGNQGSNLLVNGKAIKDTAQWLDTVGVWP</sequence>
<keyword evidence="1" id="KW-0560">Oxidoreductase</keyword>
<dbReference type="CDD" id="cd05227">
    <property type="entry name" value="AR_SDR_e"/>
    <property type="match status" value="1"/>
</dbReference>
<accession>A0A6A7C490</accession>
<dbReference type="OrthoDB" id="2735536at2759"/>
<dbReference type="Pfam" id="PF01370">
    <property type="entry name" value="Epimerase"/>
    <property type="match status" value="1"/>
</dbReference>
<evidence type="ECO:0000259" key="3">
    <source>
        <dbReference type="Pfam" id="PF01370"/>
    </source>
</evidence>
<dbReference type="Proteomes" id="UP000799421">
    <property type="component" value="Unassembled WGS sequence"/>
</dbReference>
<dbReference type="AlphaFoldDB" id="A0A6A7C490"/>
<dbReference type="InterPro" id="IPR036291">
    <property type="entry name" value="NAD(P)-bd_dom_sf"/>
</dbReference>
<dbReference type="InterPro" id="IPR001509">
    <property type="entry name" value="Epimerase_deHydtase"/>
</dbReference>
<evidence type="ECO:0000313" key="5">
    <source>
        <dbReference type="Proteomes" id="UP000799421"/>
    </source>
</evidence>
<organism evidence="4 5">
    <name type="scientific">Piedraia hortae CBS 480.64</name>
    <dbReference type="NCBI Taxonomy" id="1314780"/>
    <lineage>
        <taxon>Eukaryota</taxon>
        <taxon>Fungi</taxon>
        <taxon>Dikarya</taxon>
        <taxon>Ascomycota</taxon>
        <taxon>Pezizomycotina</taxon>
        <taxon>Dothideomycetes</taxon>
        <taxon>Dothideomycetidae</taxon>
        <taxon>Capnodiales</taxon>
        <taxon>Piedraiaceae</taxon>
        <taxon>Piedraia</taxon>
    </lineage>
</organism>
<keyword evidence="5" id="KW-1185">Reference proteome</keyword>
<dbReference type="InterPro" id="IPR050425">
    <property type="entry name" value="NAD(P)_dehydrat-like"/>
</dbReference>
<feature type="domain" description="NAD-dependent epimerase/dehydratase" evidence="3">
    <location>
        <begin position="4"/>
        <end position="265"/>
    </location>
</feature>
<proteinExistence type="inferred from homology"/>
<name>A0A6A7C490_9PEZI</name>
<reference evidence="4" key="1">
    <citation type="journal article" date="2020" name="Stud. Mycol.">
        <title>101 Dothideomycetes genomes: a test case for predicting lifestyles and emergence of pathogens.</title>
        <authorList>
            <person name="Haridas S."/>
            <person name="Albert R."/>
            <person name="Binder M."/>
            <person name="Bloem J."/>
            <person name="Labutti K."/>
            <person name="Salamov A."/>
            <person name="Andreopoulos B."/>
            <person name="Baker S."/>
            <person name="Barry K."/>
            <person name="Bills G."/>
            <person name="Bluhm B."/>
            <person name="Cannon C."/>
            <person name="Castanera R."/>
            <person name="Culley D."/>
            <person name="Daum C."/>
            <person name="Ezra D."/>
            <person name="Gonzalez J."/>
            <person name="Henrissat B."/>
            <person name="Kuo A."/>
            <person name="Liang C."/>
            <person name="Lipzen A."/>
            <person name="Lutzoni F."/>
            <person name="Magnuson J."/>
            <person name="Mondo S."/>
            <person name="Nolan M."/>
            <person name="Ohm R."/>
            <person name="Pangilinan J."/>
            <person name="Park H.-J."/>
            <person name="Ramirez L."/>
            <person name="Alfaro M."/>
            <person name="Sun H."/>
            <person name="Tritt A."/>
            <person name="Yoshinaga Y."/>
            <person name="Zwiers L.-H."/>
            <person name="Turgeon B."/>
            <person name="Goodwin S."/>
            <person name="Spatafora J."/>
            <person name="Crous P."/>
            <person name="Grigoriev I."/>
        </authorList>
    </citation>
    <scope>NUCLEOTIDE SEQUENCE</scope>
    <source>
        <strain evidence="4">CBS 480.64</strain>
    </source>
</reference>
<dbReference type="SUPFAM" id="SSF51735">
    <property type="entry name" value="NAD(P)-binding Rossmann-fold domains"/>
    <property type="match status" value="1"/>
</dbReference>
<comment type="similarity">
    <text evidence="2">Belongs to the NAD(P)-dependent epimerase/dehydratase family. Dihydroflavonol-4-reductase subfamily.</text>
</comment>
<gene>
    <name evidence="4" type="ORF">K470DRAFT_213234</name>
</gene>
<protein>
    <submittedName>
        <fullName evidence="4">Putative NAD dependent epimerase/dehydratase</fullName>
    </submittedName>
</protein>
<dbReference type="EMBL" id="MU005967">
    <property type="protein sequence ID" value="KAF2862183.1"/>
    <property type="molecule type" value="Genomic_DNA"/>
</dbReference>
<evidence type="ECO:0000313" key="4">
    <source>
        <dbReference type="EMBL" id="KAF2862183.1"/>
    </source>
</evidence>
<dbReference type="GO" id="GO:0016616">
    <property type="term" value="F:oxidoreductase activity, acting on the CH-OH group of donors, NAD or NADP as acceptor"/>
    <property type="evidence" value="ECO:0007669"/>
    <property type="project" value="TreeGrafter"/>
</dbReference>
<dbReference type="PANTHER" id="PTHR10366">
    <property type="entry name" value="NAD DEPENDENT EPIMERASE/DEHYDRATASE"/>
    <property type="match status" value="1"/>
</dbReference>
<dbReference type="FunFam" id="3.40.50.720:FF:000191">
    <property type="entry name" value="Methylglyoxal reductase (NADPH-dependent)"/>
    <property type="match status" value="1"/>
</dbReference>